<dbReference type="GO" id="GO:0016805">
    <property type="term" value="F:dipeptidase activity"/>
    <property type="evidence" value="ECO:0007669"/>
    <property type="project" value="UniProtKB-KW"/>
</dbReference>
<dbReference type="EMBL" id="WLZY01000003">
    <property type="protein sequence ID" value="NDL57742.1"/>
    <property type="molecule type" value="Genomic_DNA"/>
</dbReference>
<sequence>MNLLLMSNSTAPGRGLLEHAHSVLADVLSGVRTVTFVPFALADHDAYTQIFTNALKPLGLDVVGAHTGDPARLVSDAEAVFVGGGNTFRLVKAVHEHGLIDIIRQRTDQGMPYIGSSAGTNIAAPTMRTTNDMPIVQPTTFDTLGLIPFQINPHYVDPAPGDSHMGETREQRILQFLEENDVAVVGLREGTWLRREDGTLRLGGVEAGGRLFRRGAEPADLAPGADLSDLLEFAPRFDS</sequence>
<dbReference type="Proteomes" id="UP000460435">
    <property type="component" value="Unassembled WGS sequence"/>
</dbReference>
<reference evidence="11 12" key="1">
    <citation type="submission" date="2019-11" db="EMBL/GenBank/DDBJ databases">
        <authorList>
            <person name="Li X.-J."/>
            <person name="Feng X.-M."/>
        </authorList>
    </citation>
    <scope>NUCLEOTIDE SEQUENCE [LARGE SCALE GENOMIC DNA]</scope>
    <source>
        <strain evidence="11 12">XMNu-373</strain>
    </source>
</reference>
<dbReference type="AlphaFoldDB" id="A0A7K3M4A1"/>
<dbReference type="GO" id="GO:0006508">
    <property type="term" value="P:proteolysis"/>
    <property type="evidence" value="ECO:0007669"/>
    <property type="project" value="UniProtKB-KW"/>
</dbReference>
<dbReference type="SUPFAM" id="SSF52317">
    <property type="entry name" value="Class I glutamine amidotransferase-like"/>
    <property type="match status" value="1"/>
</dbReference>
<dbReference type="GO" id="GO:0005737">
    <property type="term" value="C:cytoplasm"/>
    <property type="evidence" value="ECO:0007669"/>
    <property type="project" value="UniProtKB-SubCell"/>
</dbReference>
<protein>
    <recommendedName>
        <fullName evidence="9">dipeptidase E</fullName>
        <ecNumber evidence="9">3.4.13.21</ecNumber>
    </recommendedName>
    <alternativeName>
        <fullName evidence="10">Asp-specific dipeptidase</fullName>
    </alternativeName>
</protein>
<evidence type="ECO:0000313" key="12">
    <source>
        <dbReference type="Proteomes" id="UP000460435"/>
    </source>
</evidence>
<keyword evidence="5 11" id="KW-0378">Hydrolase</keyword>
<dbReference type="PANTHER" id="PTHR20842">
    <property type="entry name" value="PROTEASE S51 ALPHA-ASPARTYL DIPEPTIDASE"/>
    <property type="match status" value="1"/>
</dbReference>
<dbReference type="Pfam" id="PF03575">
    <property type="entry name" value="Peptidase_S51"/>
    <property type="match status" value="1"/>
</dbReference>
<keyword evidence="6" id="KW-0720">Serine protease</keyword>
<dbReference type="EC" id="3.4.13.21" evidence="9"/>
<evidence type="ECO:0000256" key="5">
    <source>
        <dbReference type="ARBA" id="ARBA00022801"/>
    </source>
</evidence>
<organism evidence="11 12">
    <name type="scientific">Phytoactinopolyspora mesophila</name>
    <dbReference type="NCBI Taxonomy" id="2650750"/>
    <lineage>
        <taxon>Bacteria</taxon>
        <taxon>Bacillati</taxon>
        <taxon>Actinomycetota</taxon>
        <taxon>Actinomycetes</taxon>
        <taxon>Jiangellales</taxon>
        <taxon>Jiangellaceae</taxon>
        <taxon>Phytoactinopolyspora</taxon>
    </lineage>
</organism>
<dbReference type="CDD" id="cd03146">
    <property type="entry name" value="GAT1_Peptidase_E"/>
    <property type="match status" value="1"/>
</dbReference>
<evidence type="ECO:0000256" key="7">
    <source>
        <dbReference type="ARBA" id="ARBA00022997"/>
    </source>
</evidence>
<dbReference type="GO" id="GO:0008236">
    <property type="term" value="F:serine-type peptidase activity"/>
    <property type="evidence" value="ECO:0007669"/>
    <property type="project" value="UniProtKB-KW"/>
</dbReference>
<proteinExistence type="inferred from homology"/>
<dbReference type="RefSeq" id="WP_162450407.1">
    <property type="nucleotide sequence ID" value="NZ_WLZY01000003.1"/>
</dbReference>
<comment type="caution">
    <text evidence="11">The sequence shown here is derived from an EMBL/GenBank/DDBJ whole genome shotgun (WGS) entry which is preliminary data.</text>
</comment>
<comment type="catalytic activity">
    <reaction evidence="8">
        <text>Dipeptidase E catalyzes the hydrolysis of dipeptides Asp-|-Xaa. It does not act on peptides with N-terminal Glu, Asn or Gln, nor does it cleave isoaspartyl peptides.</text>
        <dbReference type="EC" id="3.4.13.21"/>
    </reaction>
</comment>
<keyword evidence="7 11" id="KW-0224">Dipeptidase</keyword>
<dbReference type="FunFam" id="3.40.50.880:FF:000007">
    <property type="entry name" value="Peptidase E"/>
    <property type="match status" value="1"/>
</dbReference>
<dbReference type="InterPro" id="IPR005320">
    <property type="entry name" value="Peptidase_S51"/>
</dbReference>
<evidence type="ECO:0000256" key="2">
    <source>
        <dbReference type="ARBA" id="ARBA00006534"/>
    </source>
</evidence>
<keyword evidence="3" id="KW-0963">Cytoplasm</keyword>
<evidence type="ECO:0000256" key="4">
    <source>
        <dbReference type="ARBA" id="ARBA00022670"/>
    </source>
</evidence>
<keyword evidence="4" id="KW-0645">Protease</keyword>
<dbReference type="NCBIfam" id="NF003642">
    <property type="entry name" value="PRK05282.1"/>
    <property type="match status" value="1"/>
</dbReference>
<evidence type="ECO:0000256" key="8">
    <source>
        <dbReference type="ARBA" id="ARBA00050239"/>
    </source>
</evidence>
<evidence type="ECO:0000256" key="3">
    <source>
        <dbReference type="ARBA" id="ARBA00022490"/>
    </source>
</evidence>
<evidence type="ECO:0000313" key="11">
    <source>
        <dbReference type="EMBL" id="NDL57742.1"/>
    </source>
</evidence>
<dbReference type="InterPro" id="IPR029062">
    <property type="entry name" value="Class_I_gatase-like"/>
</dbReference>
<dbReference type="PANTHER" id="PTHR20842:SF0">
    <property type="entry name" value="ALPHA-ASPARTYL DIPEPTIDASE"/>
    <property type="match status" value="1"/>
</dbReference>
<gene>
    <name evidence="11" type="primary">pepE</name>
    <name evidence="11" type="ORF">F7O44_11715</name>
</gene>
<name>A0A7K3M4A1_9ACTN</name>
<comment type="subcellular location">
    <subcellularLocation>
        <location evidence="1">Cytoplasm</location>
    </subcellularLocation>
</comment>
<accession>A0A7K3M4A1</accession>
<comment type="similarity">
    <text evidence="2">Belongs to the peptidase S51 family.</text>
</comment>
<dbReference type="Gene3D" id="3.40.50.880">
    <property type="match status" value="1"/>
</dbReference>
<keyword evidence="12" id="KW-1185">Reference proteome</keyword>
<evidence type="ECO:0000256" key="9">
    <source>
        <dbReference type="ARBA" id="ARBA00066675"/>
    </source>
</evidence>
<evidence type="ECO:0000256" key="10">
    <source>
        <dbReference type="ARBA" id="ARBA00075877"/>
    </source>
</evidence>
<evidence type="ECO:0000256" key="1">
    <source>
        <dbReference type="ARBA" id="ARBA00004496"/>
    </source>
</evidence>
<evidence type="ECO:0000256" key="6">
    <source>
        <dbReference type="ARBA" id="ARBA00022825"/>
    </source>
</evidence>